<keyword evidence="13" id="KW-0175">Coiled coil</keyword>
<feature type="domain" description="EF-hand" evidence="15">
    <location>
        <begin position="67"/>
        <end position="102"/>
    </location>
</feature>
<evidence type="ECO:0000256" key="14">
    <source>
        <dbReference type="SAM" id="MobiDB-lite"/>
    </source>
</evidence>
<dbReference type="InterPro" id="IPR023395">
    <property type="entry name" value="MCP_dom_sf"/>
</dbReference>
<dbReference type="PROSITE" id="PS00018">
    <property type="entry name" value="EF_HAND_1"/>
    <property type="match status" value="2"/>
</dbReference>
<evidence type="ECO:0000256" key="2">
    <source>
        <dbReference type="ARBA" id="ARBA00006375"/>
    </source>
</evidence>
<protein>
    <recommendedName>
        <fullName evidence="15">EF-hand domain-containing protein</fullName>
    </recommendedName>
</protein>
<dbReference type="Pfam" id="PF00153">
    <property type="entry name" value="Mito_carr"/>
    <property type="match status" value="3"/>
</dbReference>
<gene>
    <name evidence="16" type="ORF">CLEI1391_LOCUS20503</name>
</gene>
<dbReference type="AlphaFoldDB" id="A0A7S0S5D5"/>
<evidence type="ECO:0000256" key="10">
    <source>
        <dbReference type="ARBA" id="ARBA00023136"/>
    </source>
</evidence>
<evidence type="ECO:0000256" key="11">
    <source>
        <dbReference type="ARBA" id="ARBA00038674"/>
    </source>
</evidence>
<comment type="subunit">
    <text evidence="11">Homodimer (via N-terminus).</text>
</comment>
<keyword evidence="6" id="KW-0999">Mitochondrion inner membrane</keyword>
<dbReference type="Gene3D" id="1.10.238.10">
    <property type="entry name" value="EF-hand"/>
    <property type="match status" value="2"/>
</dbReference>
<evidence type="ECO:0000313" key="16">
    <source>
        <dbReference type="EMBL" id="CAD8696316.1"/>
    </source>
</evidence>
<evidence type="ECO:0000256" key="7">
    <source>
        <dbReference type="ARBA" id="ARBA00022837"/>
    </source>
</evidence>
<organism evidence="16">
    <name type="scientific">Chlamydomonas leiostraca</name>
    <dbReference type="NCBI Taxonomy" id="1034604"/>
    <lineage>
        <taxon>Eukaryota</taxon>
        <taxon>Viridiplantae</taxon>
        <taxon>Chlorophyta</taxon>
        <taxon>core chlorophytes</taxon>
        <taxon>Chlorophyceae</taxon>
        <taxon>CS clade</taxon>
        <taxon>Chlamydomonadales</taxon>
        <taxon>Chlamydomonadaceae</taxon>
        <taxon>Chlamydomonas</taxon>
    </lineage>
</organism>
<dbReference type="Gene3D" id="1.50.40.10">
    <property type="entry name" value="Mitochondrial carrier domain"/>
    <property type="match status" value="1"/>
</dbReference>
<keyword evidence="4 12" id="KW-0812">Transmembrane</keyword>
<dbReference type="InterPro" id="IPR018247">
    <property type="entry name" value="EF_Hand_1_Ca_BS"/>
</dbReference>
<keyword evidence="5" id="KW-0677">Repeat</keyword>
<dbReference type="GO" id="GO:0005509">
    <property type="term" value="F:calcium ion binding"/>
    <property type="evidence" value="ECO:0007669"/>
    <property type="project" value="InterPro"/>
</dbReference>
<sequence>MREGLQQEFGVYASVTGSDGKKYMSESDLMQAFGVGPGSQLYGQAKKSPDGLVSWEEFVLLATAHHVPTSSLRESFKVFDIDQDGLIGQEEFLQVIKHATALDIEAPGPAPAAPAAAAQPKAGGGSGSGAKSPGGIMSRYFGPDGSKRVTFQQFGEMLRDLNSKVLDVKWRSLHPDADGTVPLVSFGRLLVKTSQELPPVLAKNLVNPANMSTRLTYDAFCTFYEVLDNLEELEERLERAMADNGVLSKAAFDEVVRSVADRREVRKPASVWGRPPAPPPPGSTVVLDTLFGWLDADKSGTLDKKEVQALLGKLQAASAPPPRKLALWENIVLGGSSAAIAGTVVYPMDTIKARLMNGQGTSIIGTLRNIVSTQGPTALYRGLPAQLVGIMPEKALKLTLYNTLRQMQMDPKTQKVAYSAEALAGLGTACVQVAITQPYELVKLRQQTVAGQSLGDTMRELGLRGLTRGTTATLLRDIPFNALYFSSYAALKDVVHAVYDPPDAPLISPQGLMVAGLGAGLLAGGLTTPADVIKTRMQADKDGRYKGMADCIRQMWAEGGPRTFMRGLGPRLALIPPMFAITMTCFETFQRMWFPATVPGQIVDPWHTPLRHSMAEAVRGRLAKMEAMLAQGSSSS</sequence>
<keyword evidence="9" id="KW-0496">Mitochondrion</keyword>
<dbReference type="GO" id="GO:0005743">
    <property type="term" value="C:mitochondrial inner membrane"/>
    <property type="evidence" value="ECO:0007669"/>
    <property type="project" value="UniProtKB-SubCell"/>
</dbReference>
<evidence type="ECO:0000256" key="9">
    <source>
        <dbReference type="ARBA" id="ARBA00023128"/>
    </source>
</evidence>
<evidence type="ECO:0000259" key="15">
    <source>
        <dbReference type="PROSITE" id="PS50222"/>
    </source>
</evidence>
<evidence type="ECO:0000256" key="12">
    <source>
        <dbReference type="PROSITE-ProRule" id="PRU00282"/>
    </source>
</evidence>
<evidence type="ECO:0000256" key="8">
    <source>
        <dbReference type="ARBA" id="ARBA00022989"/>
    </source>
</evidence>
<dbReference type="PROSITE" id="PS50222">
    <property type="entry name" value="EF_HAND_2"/>
    <property type="match status" value="1"/>
</dbReference>
<feature type="repeat" description="Solcar" evidence="12">
    <location>
        <begin position="510"/>
        <end position="592"/>
    </location>
</feature>
<feature type="coiled-coil region" evidence="13">
    <location>
        <begin position="223"/>
        <end position="250"/>
    </location>
</feature>
<reference evidence="16" key="1">
    <citation type="submission" date="2021-01" db="EMBL/GenBank/DDBJ databases">
        <authorList>
            <person name="Corre E."/>
            <person name="Pelletier E."/>
            <person name="Niang G."/>
            <person name="Scheremetjew M."/>
            <person name="Finn R."/>
            <person name="Kale V."/>
            <person name="Holt S."/>
            <person name="Cochrane G."/>
            <person name="Meng A."/>
            <person name="Brown T."/>
            <person name="Cohen L."/>
        </authorList>
    </citation>
    <scope>NUCLEOTIDE SEQUENCE</scope>
    <source>
        <strain evidence="16">SAG 11-49</strain>
    </source>
</reference>
<dbReference type="InterPro" id="IPR002048">
    <property type="entry name" value="EF_hand_dom"/>
</dbReference>
<dbReference type="InterPro" id="IPR011992">
    <property type="entry name" value="EF-hand-dom_pair"/>
</dbReference>
<dbReference type="EMBL" id="HBFB01036443">
    <property type="protein sequence ID" value="CAD8696316.1"/>
    <property type="molecule type" value="Transcribed_RNA"/>
</dbReference>
<dbReference type="SUPFAM" id="SSF47473">
    <property type="entry name" value="EF-hand"/>
    <property type="match status" value="2"/>
</dbReference>
<dbReference type="PANTHER" id="PTHR45678">
    <property type="entry name" value="MITOCHONDRIAL 2-OXODICARBOXYLATE CARRIER 1-RELATED"/>
    <property type="match status" value="1"/>
</dbReference>
<evidence type="ECO:0000256" key="5">
    <source>
        <dbReference type="ARBA" id="ARBA00022737"/>
    </source>
</evidence>
<accession>A0A7S0S5D5</accession>
<name>A0A7S0S5D5_9CHLO</name>
<comment type="similarity">
    <text evidence="2">Belongs to the mitochondrial carrier (TC 2.A.29) family.</text>
</comment>
<comment type="subcellular location">
    <subcellularLocation>
        <location evidence="1">Mitochondrion inner membrane</location>
        <topology evidence="1">Multi-pass membrane protein</topology>
    </subcellularLocation>
</comment>
<dbReference type="GO" id="GO:0043490">
    <property type="term" value="P:malate-aspartate shuttle"/>
    <property type="evidence" value="ECO:0007669"/>
    <property type="project" value="UniProtKB-ARBA"/>
</dbReference>
<dbReference type="Pfam" id="PF13202">
    <property type="entry name" value="EF-hand_5"/>
    <property type="match status" value="2"/>
</dbReference>
<proteinExistence type="inferred from homology"/>
<evidence type="ECO:0000256" key="13">
    <source>
        <dbReference type="SAM" id="Coils"/>
    </source>
</evidence>
<dbReference type="SMART" id="SM00054">
    <property type="entry name" value="EFh"/>
    <property type="match status" value="2"/>
</dbReference>
<keyword evidence="3" id="KW-0813">Transport</keyword>
<evidence type="ECO:0000256" key="6">
    <source>
        <dbReference type="ARBA" id="ARBA00022792"/>
    </source>
</evidence>
<dbReference type="PANTHER" id="PTHR45678:SF9">
    <property type="entry name" value="CALCIUM-BINDING MITOCHONDRIAL CARRIER PROTEIN ARALAR1"/>
    <property type="match status" value="1"/>
</dbReference>
<dbReference type="GO" id="GO:0022857">
    <property type="term" value="F:transmembrane transporter activity"/>
    <property type="evidence" value="ECO:0007669"/>
    <property type="project" value="TreeGrafter"/>
</dbReference>
<evidence type="ECO:0000256" key="3">
    <source>
        <dbReference type="ARBA" id="ARBA00022448"/>
    </source>
</evidence>
<dbReference type="SUPFAM" id="SSF103506">
    <property type="entry name" value="Mitochondrial carrier"/>
    <property type="match status" value="1"/>
</dbReference>
<dbReference type="InterPro" id="IPR018108">
    <property type="entry name" value="MCP_transmembrane"/>
</dbReference>
<keyword evidence="10 12" id="KW-0472">Membrane</keyword>
<feature type="repeat" description="Solcar" evidence="12">
    <location>
        <begin position="329"/>
        <end position="407"/>
    </location>
</feature>
<dbReference type="PRINTS" id="PR00926">
    <property type="entry name" value="MITOCARRIER"/>
</dbReference>
<dbReference type="PROSITE" id="PS50920">
    <property type="entry name" value="SOLCAR"/>
    <property type="match status" value="3"/>
</dbReference>
<dbReference type="InterPro" id="IPR051028">
    <property type="entry name" value="Mito_Solute_Carrier"/>
</dbReference>
<evidence type="ECO:0000256" key="4">
    <source>
        <dbReference type="ARBA" id="ARBA00022692"/>
    </source>
</evidence>
<feature type="region of interest" description="Disordered" evidence="14">
    <location>
        <begin position="109"/>
        <end position="136"/>
    </location>
</feature>
<evidence type="ECO:0000256" key="1">
    <source>
        <dbReference type="ARBA" id="ARBA00004448"/>
    </source>
</evidence>
<keyword evidence="7" id="KW-0106">Calcium</keyword>
<feature type="repeat" description="Solcar" evidence="12">
    <location>
        <begin position="416"/>
        <end position="494"/>
    </location>
</feature>
<dbReference type="InterPro" id="IPR002067">
    <property type="entry name" value="MCP"/>
</dbReference>
<keyword evidence="8" id="KW-1133">Transmembrane helix</keyword>